<dbReference type="Proteomes" id="UP000289555">
    <property type="component" value="Chromosome"/>
</dbReference>
<protein>
    <submittedName>
        <fullName evidence="1">Uncharacterized protein</fullName>
    </submittedName>
</protein>
<reference evidence="2" key="1">
    <citation type="journal article" date="2019" name="Microbiol. Resour. Announc.">
        <title>Complete Genome Sequence of Halomonas olivaria, a Moderately Halophilic Bacterium Isolated from Olive Processing Effluents, Obtained by Nanopore Sequencing.</title>
        <authorList>
            <person name="Nagata S."/>
            <person name="Ii K.M."/>
            <person name="Tsukimi T."/>
            <person name="Miura M.C."/>
            <person name="Galipon J."/>
            <person name="Arakawa K."/>
        </authorList>
    </citation>
    <scope>NUCLEOTIDE SEQUENCE [LARGE SCALE GENOMIC DNA]</scope>
    <source>
        <strain evidence="2">TYRC17</strain>
    </source>
</reference>
<keyword evidence="2" id="KW-1185">Reference proteome</keyword>
<sequence length="84" mass="10015">MHDHLEFWHFSRIQMNWKDLIKYSSVQLRKLDEQGMPCGIGSGCLLDFKQHRFLITVFHVAEKSSDWCAQVKFNDDIQKIEVLF</sequence>
<name>A0ABN5WVA8_9GAMM</name>
<gene>
    <name evidence="1" type="ORF">HORIV_22880</name>
</gene>
<proteinExistence type="predicted"/>
<dbReference type="EMBL" id="AP019416">
    <property type="protein sequence ID" value="BBI49867.1"/>
    <property type="molecule type" value="Genomic_DNA"/>
</dbReference>
<evidence type="ECO:0000313" key="1">
    <source>
        <dbReference type="EMBL" id="BBI49867.1"/>
    </source>
</evidence>
<organism evidence="1 2">
    <name type="scientific">Vreelandella olivaria</name>
    <dbReference type="NCBI Taxonomy" id="390919"/>
    <lineage>
        <taxon>Bacteria</taxon>
        <taxon>Pseudomonadati</taxon>
        <taxon>Pseudomonadota</taxon>
        <taxon>Gammaproteobacteria</taxon>
        <taxon>Oceanospirillales</taxon>
        <taxon>Halomonadaceae</taxon>
        <taxon>Vreelandella</taxon>
    </lineage>
</organism>
<evidence type="ECO:0000313" key="2">
    <source>
        <dbReference type="Proteomes" id="UP000289555"/>
    </source>
</evidence>
<accession>A0ABN5WVA8</accession>